<name>X0HFJ5_FUSOX</name>
<reference evidence="1" key="1">
    <citation type="submission" date="2011-11" db="EMBL/GenBank/DDBJ databases">
        <title>The Genome Sequence of Fusarium oxysporum PHW808.</title>
        <authorList>
            <consortium name="The Broad Institute Genome Sequencing Platform"/>
            <person name="Ma L.-J."/>
            <person name="Gale L.R."/>
            <person name="Schwartz D.C."/>
            <person name="Zhou S."/>
            <person name="Corby-Kistler H."/>
            <person name="Young S.K."/>
            <person name="Zeng Q."/>
            <person name="Gargeya S."/>
            <person name="Fitzgerald M."/>
            <person name="Haas B."/>
            <person name="Abouelleil A."/>
            <person name="Alvarado L."/>
            <person name="Arachchi H.M."/>
            <person name="Berlin A."/>
            <person name="Brown A."/>
            <person name="Chapman S.B."/>
            <person name="Chen Z."/>
            <person name="Dunbar C."/>
            <person name="Freedman E."/>
            <person name="Gearin G."/>
            <person name="Goldberg J."/>
            <person name="Griggs A."/>
            <person name="Gujja S."/>
            <person name="Heiman D."/>
            <person name="Howarth C."/>
            <person name="Larson L."/>
            <person name="Lui A."/>
            <person name="MacDonald P.J.P."/>
            <person name="Montmayeur A."/>
            <person name="Murphy C."/>
            <person name="Neiman D."/>
            <person name="Pearson M."/>
            <person name="Priest M."/>
            <person name="Roberts A."/>
            <person name="Saif S."/>
            <person name="Shea T."/>
            <person name="Shenoy N."/>
            <person name="Sisk P."/>
            <person name="Stolte C."/>
            <person name="Sykes S."/>
            <person name="Wortman J."/>
            <person name="Nusbaum C."/>
            <person name="Birren B."/>
        </authorList>
    </citation>
    <scope>NUCLEOTIDE SEQUENCE [LARGE SCALE GENOMIC DNA]</scope>
    <source>
        <strain evidence="1">54008</strain>
    </source>
</reference>
<dbReference type="AlphaFoldDB" id="X0HFJ5"/>
<dbReference type="EMBL" id="JH658865">
    <property type="protein sequence ID" value="EXL74918.1"/>
    <property type="molecule type" value="Genomic_DNA"/>
</dbReference>
<dbReference type="HOGENOM" id="CLU_3368570_0_0_1"/>
<proteinExistence type="predicted"/>
<gene>
    <name evidence="1" type="ORF">FOPG_10031</name>
</gene>
<evidence type="ECO:0000313" key="1">
    <source>
        <dbReference type="EMBL" id="EXL74918.1"/>
    </source>
</evidence>
<dbReference type="Proteomes" id="UP000030676">
    <property type="component" value="Unassembled WGS sequence"/>
</dbReference>
<accession>X0HFJ5</accession>
<organism evidence="1">
    <name type="scientific">Fusarium oxysporum f. sp. conglutinans race 2 54008</name>
    <dbReference type="NCBI Taxonomy" id="1089457"/>
    <lineage>
        <taxon>Eukaryota</taxon>
        <taxon>Fungi</taxon>
        <taxon>Dikarya</taxon>
        <taxon>Ascomycota</taxon>
        <taxon>Pezizomycotina</taxon>
        <taxon>Sordariomycetes</taxon>
        <taxon>Hypocreomycetidae</taxon>
        <taxon>Hypocreales</taxon>
        <taxon>Nectriaceae</taxon>
        <taxon>Fusarium</taxon>
        <taxon>Fusarium oxysporum species complex</taxon>
    </lineage>
</organism>
<protein>
    <submittedName>
        <fullName evidence="1">Uncharacterized protein</fullName>
    </submittedName>
</protein>
<reference evidence="1" key="2">
    <citation type="submission" date="2012-05" db="EMBL/GenBank/DDBJ databases">
        <title>The Genome Annotation of Fusarium oxysporum PHW808.</title>
        <authorList>
            <consortium name="The Broad Institute Genomics Platform"/>
            <person name="Ma L.-J."/>
            <person name="Corby-Kistler H."/>
            <person name="Broz K."/>
            <person name="Gale L.R."/>
            <person name="Jonkers W."/>
            <person name="O'Donnell K."/>
            <person name="Ploetz R."/>
            <person name="Steinberg C."/>
            <person name="Schwartz D.C."/>
            <person name="VanEtten H."/>
            <person name="Zhou S."/>
            <person name="Young S.K."/>
            <person name="Zeng Q."/>
            <person name="Gargeya S."/>
            <person name="Fitzgerald M."/>
            <person name="Abouelleil A."/>
            <person name="Alvarado L."/>
            <person name="Chapman S.B."/>
            <person name="Gainer-Dewar J."/>
            <person name="Goldberg J."/>
            <person name="Griggs A."/>
            <person name="Gujja S."/>
            <person name="Hansen M."/>
            <person name="Howarth C."/>
            <person name="Imamovic A."/>
            <person name="Ireland A."/>
            <person name="Larimer J."/>
            <person name="McCowan C."/>
            <person name="Murphy C."/>
            <person name="Pearson M."/>
            <person name="Poon T.W."/>
            <person name="Priest M."/>
            <person name="Roberts A."/>
            <person name="Saif S."/>
            <person name="Shea T."/>
            <person name="Sykes S."/>
            <person name="Wortman J."/>
            <person name="Nusbaum C."/>
            <person name="Birren B."/>
        </authorList>
    </citation>
    <scope>NUCLEOTIDE SEQUENCE</scope>
    <source>
        <strain evidence="1">54008</strain>
    </source>
</reference>
<sequence length="35" mass="3831">MLSSTTSGSGVGEYTRWSDETPAIEGKQIKVLVFR</sequence>